<reference evidence="1" key="2">
    <citation type="submission" date="2023-06" db="EMBL/GenBank/DDBJ databases">
        <authorList>
            <consortium name="Lawrence Berkeley National Laboratory"/>
            <person name="Mondo S.J."/>
            <person name="Hensen N."/>
            <person name="Bonometti L."/>
            <person name="Westerberg I."/>
            <person name="Brannstrom I.O."/>
            <person name="Guillou S."/>
            <person name="Cros-Aarteil S."/>
            <person name="Calhoun S."/>
            <person name="Haridas S."/>
            <person name="Kuo A."/>
            <person name="Pangilinan J."/>
            <person name="Riley R."/>
            <person name="Labutti K."/>
            <person name="Andreopoulos B."/>
            <person name="Lipzen A."/>
            <person name="Chen C."/>
            <person name="Yanf M."/>
            <person name="Daum C."/>
            <person name="Ng V."/>
            <person name="Clum A."/>
            <person name="Steindorff A."/>
            <person name="Ohm R."/>
            <person name="Martin F."/>
            <person name="Silar P."/>
            <person name="Natvig D."/>
            <person name="Lalanne C."/>
            <person name="Gautier V."/>
            <person name="Ament-Velasquez S.L."/>
            <person name="Kruys A."/>
            <person name="Hutchinson M.I."/>
            <person name="Powell A.J."/>
            <person name="Barry K."/>
            <person name="Miller A.N."/>
            <person name="Grigoriev I.V."/>
            <person name="Debuchy R."/>
            <person name="Gladieux P."/>
            <person name="Thoren M.H."/>
            <person name="Johannesson H."/>
        </authorList>
    </citation>
    <scope>NUCLEOTIDE SEQUENCE</scope>
    <source>
        <strain evidence="1">PSN324</strain>
    </source>
</reference>
<evidence type="ECO:0000313" key="1">
    <source>
        <dbReference type="EMBL" id="KAK4457000.1"/>
    </source>
</evidence>
<dbReference type="Proteomes" id="UP001321749">
    <property type="component" value="Unassembled WGS sequence"/>
</dbReference>
<protein>
    <submittedName>
        <fullName evidence="1">Uncharacterized protein</fullName>
    </submittedName>
</protein>
<sequence length="256" mass="28270">MYVLYMQCTYCTSGTMPAELSASMATSFESRSKWFPSFAPRPADANAFVAGIGFEKRLVGGLLGRAFCEGKNPDGRRRESSQADSSLPPFEATSPVLLAWVPGIPTSSPFALEEFISTLGARIINLIKYWSTTDTSGQRSDEGYGICYLGMLLDFISKSTMLDARARTRANQDAVTQSCGANREEIGWACPFKQEKRRNGGQQVMSDLNVSQNQHHLVAKRVRDHPAAQHRTGVPVRAIDMCRRPFGWAGCWSMLP</sequence>
<reference evidence="1" key="1">
    <citation type="journal article" date="2023" name="Mol. Phylogenet. Evol.">
        <title>Genome-scale phylogeny and comparative genomics of the fungal order Sordariales.</title>
        <authorList>
            <person name="Hensen N."/>
            <person name="Bonometti L."/>
            <person name="Westerberg I."/>
            <person name="Brannstrom I.O."/>
            <person name="Guillou S."/>
            <person name="Cros-Aarteil S."/>
            <person name="Calhoun S."/>
            <person name="Haridas S."/>
            <person name="Kuo A."/>
            <person name="Mondo S."/>
            <person name="Pangilinan J."/>
            <person name="Riley R."/>
            <person name="LaButti K."/>
            <person name="Andreopoulos B."/>
            <person name="Lipzen A."/>
            <person name="Chen C."/>
            <person name="Yan M."/>
            <person name="Daum C."/>
            <person name="Ng V."/>
            <person name="Clum A."/>
            <person name="Steindorff A."/>
            <person name="Ohm R.A."/>
            <person name="Martin F."/>
            <person name="Silar P."/>
            <person name="Natvig D.O."/>
            <person name="Lalanne C."/>
            <person name="Gautier V."/>
            <person name="Ament-Velasquez S.L."/>
            <person name="Kruys A."/>
            <person name="Hutchinson M.I."/>
            <person name="Powell A.J."/>
            <person name="Barry K."/>
            <person name="Miller A.N."/>
            <person name="Grigoriev I.V."/>
            <person name="Debuchy R."/>
            <person name="Gladieux P."/>
            <person name="Hiltunen Thoren M."/>
            <person name="Johannesson H."/>
        </authorList>
    </citation>
    <scope>NUCLEOTIDE SEQUENCE</scope>
    <source>
        <strain evidence="1">PSN324</strain>
    </source>
</reference>
<comment type="caution">
    <text evidence="1">The sequence shown here is derived from an EMBL/GenBank/DDBJ whole genome shotgun (WGS) entry which is preliminary data.</text>
</comment>
<dbReference type="AlphaFoldDB" id="A0AAV9H8X4"/>
<organism evidence="1 2">
    <name type="scientific">Cladorrhinum samala</name>
    <dbReference type="NCBI Taxonomy" id="585594"/>
    <lineage>
        <taxon>Eukaryota</taxon>
        <taxon>Fungi</taxon>
        <taxon>Dikarya</taxon>
        <taxon>Ascomycota</taxon>
        <taxon>Pezizomycotina</taxon>
        <taxon>Sordariomycetes</taxon>
        <taxon>Sordariomycetidae</taxon>
        <taxon>Sordariales</taxon>
        <taxon>Podosporaceae</taxon>
        <taxon>Cladorrhinum</taxon>
    </lineage>
</organism>
<name>A0AAV9H8X4_9PEZI</name>
<dbReference type="EMBL" id="MU865144">
    <property type="protein sequence ID" value="KAK4457000.1"/>
    <property type="molecule type" value="Genomic_DNA"/>
</dbReference>
<evidence type="ECO:0000313" key="2">
    <source>
        <dbReference type="Proteomes" id="UP001321749"/>
    </source>
</evidence>
<gene>
    <name evidence="1" type="ORF">QBC42DRAFT_320345</name>
</gene>
<proteinExistence type="predicted"/>
<accession>A0AAV9H8X4</accession>
<keyword evidence="2" id="KW-1185">Reference proteome</keyword>